<keyword evidence="1" id="KW-1133">Transmembrane helix</keyword>
<evidence type="ECO:0000313" key="3">
    <source>
        <dbReference type="EMBL" id="RRW37994.1"/>
    </source>
</evidence>
<reference evidence="3 4" key="1">
    <citation type="submission" date="2018-10" db="EMBL/GenBank/DDBJ databases">
        <title>Transmission dynamics of multidrug resistant bacteria on intensive care unit surfaces.</title>
        <authorList>
            <person name="D'Souza A.W."/>
            <person name="Potter R.F."/>
            <person name="Wallace M."/>
            <person name="Shupe A."/>
            <person name="Patel S."/>
            <person name="Sun S."/>
            <person name="Gul D."/>
            <person name="Kwon J.H."/>
            <person name="Andleeb S."/>
            <person name="Burnham C.-A.D."/>
            <person name="Dantas G."/>
        </authorList>
    </citation>
    <scope>NUCLEOTIDE SEQUENCE [LARGE SCALE GENOMIC DNA]</scope>
    <source>
        <strain evidence="3 4">PO_271</strain>
    </source>
</reference>
<protein>
    <submittedName>
        <fullName evidence="3">Pilus assembly protein PilX</fullName>
    </submittedName>
</protein>
<accession>A0A3R8W434</accession>
<keyword evidence="1" id="KW-0472">Membrane</keyword>
<dbReference type="RefSeq" id="WP_125873793.1">
    <property type="nucleotide sequence ID" value="NZ_RHRS01000010.1"/>
</dbReference>
<proteinExistence type="predicted"/>
<dbReference type="Proteomes" id="UP000272833">
    <property type="component" value="Unassembled WGS sequence"/>
</dbReference>
<dbReference type="Pfam" id="PF14341">
    <property type="entry name" value="PilX_N"/>
    <property type="match status" value="1"/>
</dbReference>
<feature type="transmembrane region" description="Helical" evidence="1">
    <location>
        <begin position="12"/>
        <end position="33"/>
    </location>
</feature>
<comment type="caution">
    <text evidence="3">The sequence shown here is derived from an EMBL/GenBank/DDBJ whole genome shotgun (WGS) entry which is preliminary data.</text>
</comment>
<gene>
    <name evidence="3" type="ORF">EGJ44_05715</name>
</gene>
<sequence length="188" mass="20381">MTVFAPPQRQRGAVLVIALVMLLIITLLGIGSMNEVVLESRITGNLIEQKRLRSAAESALREGERRIAAATAIDDCDEGGTVLCYYGDADDYDYDFSVAEDYRGFDGASELERDARWYVRFIGDYDPRGGGTNDGGSGCGALCSFKDAPSGRPFFYEVNAQAYKDGDEGDTCIAATLCLTSTTLLIKK</sequence>
<feature type="domain" description="Type 4 fimbrial biogenesis protein PilX N-terminal" evidence="2">
    <location>
        <begin position="11"/>
        <end position="61"/>
    </location>
</feature>
<dbReference type="AlphaFoldDB" id="A0A3R8W434"/>
<organism evidence="3 4">
    <name type="scientific">Ectopseudomonas oleovorans</name>
    <name type="common">Pseudomonas oleovorans</name>
    <dbReference type="NCBI Taxonomy" id="301"/>
    <lineage>
        <taxon>Bacteria</taxon>
        <taxon>Pseudomonadati</taxon>
        <taxon>Pseudomonadota</taxon>
        <taxon>Gammaproteobacteria</taxon>
        <taxon>Pseudomonadales</taxon>
        <taxon>Pseudomonadaceae</taxon>
        <taxon>Ectopseudomonas</taxon>
    </lineage>
</organism>
<dbReference type="EMBL" id="RHRS01000010">
    <property type="protein sequence ID" value="RRW37994.1"/>
    <property type="molecule type" value="Genomic_DNA"/>
</dbReference>
<evidence type="ECO:0000313" key="4">
    <source>
        <dbReference type="Proteomes" id="UP000272833"/>
    </source>
</evidence>
<name>A0A3R8W434_ECTOL</name>
<evidence type="ECO:0000259" key="2">
    <source>
        <dbReference type="Pfam" id="PF14341"/>
    </source>
</evidence>
<evidence type="ECO:0000256" key="1">
    <source>
        <dbReference type="SAM" id="Phobius"/>
    </source>
</evidence>
<dbReference type="InterPro" id="IPR025746">
    <property type="entry name" value="PilX_N_dom"/>
</dbReference>
<keyword evidence="1" id="KW-0812">Transmembrane</keyword>